<sequence>MNHVHLTQTLAESFNALADEVQSLIDRKTILEHKLRYAHEQYQSLADKYAPAVPEIAETLAKLQLPSDLQQPLATAAAPVPLPRRGQPSSPRHQIALAIREGRKAAQQLAVGMGDASIKGSKSSKETSVSPGGETLTSVSTVLEQDFTVEGRKGPLRCPFSANLDEAVENPHVAGDSHDLTGTTMDPTPHKSSDPICAAMIEETTSAHPAAGASKCPIRFLDKHSPEEIAAYVETHKHEIPRSHEVCVSRYQKNEEQIRKLDAKYGNLVSMINDLSHLHQPMLPSAGGDGELGEADKASNKRVVEDWAQTVTASADPEVHEDENEVPVDEDRESHFDRDRPLRDVRVGESPSRPWGISVPLSAGFRPEDIQRQDSPPPAPVRMHSPLRAPVKELVATAARKCPFDFSAPGLPVPFTRTEGASNQAEPTGGQGTEAEAPFTPVKNRVRTRSPPRPTFVNPEMPVPKSERGGQPPQMVFNISGPVFIGYPMEQAIQFMQRFQGQ</sequence>
<organism evidence="2 3">
    <name type="scientific">Lasiosphaeria miniovina</name>
    <dbReference type="NCBI Taxonomy" id="1954250"/>
    <lineage>
        <taxon>Eukaryota</taxon>
        <taxon>Fungi</taxon>
        <taxon>Dikarya</taxon>
        <taxon>Ascomycota</taxon>
        <taxon>Pezizomycotina</taxon>
        <taxon>Sordariomycetes</taxon>
        <taxon>Sordariomycetidae</taxon>
        <taxon>Sordariales</taxon>
        <taxon>Lasiosphaeriaceae</taxon>
        <taxon>Lasiosphaeria</taxon>
    </lineage>
</organism>
<protein>
    <submittedName>
        <fullName evidence="2">Uncharacterized protein</fullName>
    </submittedName>
</protein>
<feature type="region of interest" description="Disordered" evidence="1">
    <location>
        <begin position="444"/>
        <end position="472"/>
    </location>
</feature>
<evidence type="ECO:0000313" key="2">
    <source>
        <dbReference type="EMBL" id="KAK0733448.1"/>
    </source>
</evidence>
<evidence type="ECO:0000256" key="1">
    <source>
        <dbReference type="SAM" id="MobiDB-lite"/>
    </source>
</evidence>
<dbReference type="Proteomes" id="UP001172101">
    <property type="component" value="Unassembled WGS sequence"/>
</dbReference>
<feature type="compositionally biased region" description="Polar residues" evidence="1">
    <location>
        <begin position="126"/>
        <end position="135"/>
    </location>
</feature>
<accession>A0AA40BGD0</accession>
<dbReference type="GeneID" id="85324106"/>
<name>A0AA40BGD0_9PEZI</name>
<feature type="region of interest" description="Disordered" evidence="1">
    <location>
        <begin position="172"/>
        <end position="191"/>
    </location>
</feature>
<dbReference type="RefSeq" id="XP_060302325.1">
    <property type="nucleotide sequence ID" value="XM_060440836.1"/>
</dbReference>
<reference evidence="2" key="1">
    <citation type="submission" date="2023-06" db="EMBL/GenBank/DDBJ databases">
        <title>Genome-scale phylogeny and comparative genomics of the fungal order Sordariales.</title>
        <authorList>
            <consortium name="Lawrence Berkeley National Laboratory"/>
            <person name="Hensen N."/>
            <person name="Bonometti L."/>
            <person name="Westerberg I."/>
            <person name="Brannstrom I.O."/>
            <person name="Guillou S."/>
            <person name="Cros-Aarteil S."/>
            <person name="Calhoun S."/>
            <person name="Haridas S."/>
            <person name="Kuo A."/>
            <person name="Mondo S."/>
            <person name="Pangilinan J."/>
            <person name="Riley R."/>
            <person name="LaButti K."/>
            <person name="Andreopoulos B."/>
            <person name="Lipzen A."/>
            <person name="Chen C."/>
            <person name="Yanf M."/>
            <person name="Daum C."/>
            <person name="Ng V."/>
            <person name="Clum A."/>
            <person name="Steindorff A."/>
            <person name="Ohm R."/>
            <person name="Martin F."/>
            <person name="Silar P."/>
            <person name="Natvig D."/>
            <person name="Lalanne C."/>
            <person name="Gautier V."/>
            <person name="Ament-velasquez S.L."/>
            <person name="Kruys A."/>
            <person name="Hutchinson M.I."/>
            <person name="Powell A.J."/>
            <person name="Barry K."/>
            <person name="Miller A.N."/>
            <person name="Grigoriev I.V."/>
            <person name="Debuchy R."/>
            <person name="Gladieux P."/>
            <person name="Thoren M.H."/>
            <person name="Johannesson H."/>
        </authorList>
    </citation>
    <scope>NUCLEOTIDE SEQUENCE</scope>
    <source>
        <strain evidence="2">SMH2392-1A</strain>
    </source>
</reference>
<keyword evidence="3" id="KW-1185">Reference proteome</keyword>
<comment type="caution">
    <text evidence="2">The sequence shown here is derived from an EMBL/GenBank/DDBJ whole genome shotgun (WGS) entry which is preliminary data.</text>
</comment>
<feature type="region of interest" description="Disordered" evidence="1">
    <location>
        <begin position="311"/>
        <end position="337"/>
    </location>
</feature>
<proteinExistence type="predicted"/>
<gene>
    <name evidence="2" type="ORF">B0T26DRAFT_684449</name>
</gene>
<feature type="compositionally biased region" description="Acidic residues" evidence="1">
    <location>
        <begin position="319"/>
        <end position="331"/>
    </location>
</feature>
<feature type="region of interest" description="Disordered" evidence="1">
    <location>
        <begin position="114"/>
        <end position="135"/>
    </location>
</feature>
<dbReference type="AlphaFoldDB" id="A0AA40BGD0"/>
<dbReference type="EMBL" id="JAUIRO010000001">
    <property type="protein sequence ID" value="KAK0733448.1"/>
    <property type="molecule type" value="Genomic_DNA"/>
</dbReference>
<evidence type="ECO:0000313" key="3">
    <source>
        <dbReference type="Proteomes" id="UP001172101"/>
    </source>
</evidence>